<organism evidence="1 2">
    <name type="scientific">Panagrolaimus sp. ES5</name>
    <dbReference type="NCBI Taxonomy" id="591445"/>
    <lineage>
        <taxon>Eukaryota</taxon>
        <taxon>Metazoa</taxon>
        <taxon>Ecdysozoa</taxon>
        <taxon>Nematoda</taxon>
        <taxon>Chromadorea</taxon>
        <taxon>Rhabditida</taxon>
        <taxon>Tylenchina</taxon>
        <taxon>Panagrolaimomorpha</taxon>
        <taxon>Panagrolaimoidea</taxon>
        <taxon>Panagrolaimidae</taxon>
        <taxon>Panagrolaimus</taxon>
    </lineage>
</organism>
<evidence type="ECO:0000313" key="1">
    <source>
        <dbReference type="Proteomes" id="UP000887579"/>
    </source>
</evidence>
<sequence length="198" mass="23260">MEFQKLKTNVSVLNCFKGFPLTYTAEIIPRLYRCEAKHIELNKQNLNFQELKFFIEHGGVVSLDIHGWNNAGKTYEIKDENDETVDLERVTQYLPNIESFKIAGVKCNKNTAHALARQKFNSKIFEFYVDYFYAGAPFDCEEFLSFCAANRSERFALQLTFQIKFDRNFIKELQKTIYGYKNSTKKTFVNVNFNLFEL</sequence>
<protein>
    <submittedName>
        <fullName evidence="2">Uncharacterized protein</fullName>
    </submittedName>
</protein>
<name>A0AC34GDC9_9BILA</name>
<dbReference type="WBParaSite" id="ES5_v2.g27500.t1">
    <property type="protein sequence ID" value="ES5_v2.g27500.t1"/>
    <property type="gene ID" value="ES5_v2.g27500"/>
</dbReference>
<evidence type="ECO:0000313" key="2">
    <source>
        <dbReference type="WBParaSite" id="ES5_v2.g27500.t1"/>
    </source>
</evidence>
<proteinExistence type="predicted"/>
<accession>A0AC34GDC9</accession>
<dbReference type="Proteomes" id="UP000887579">
    <property type="component" value="Unplaced"/>
</dbReference>
<reference evidence="2" key="1">
    <citation type="submission" date="2022-11" db="UniProtKB">
        <authorList>
            <consortium name="WormBaseParasite"/>
        </authorList>
    </citation>
    <scope>IDENTIFICATION</scope>
</reference>